<evidence type="ECO:0000256" key="1">
    <source>
        <dbReference type="SAM" id="SignalP"/>
    </source>
</evidence>
<feature type="chain" id="PRO_5021938395" evidence="1">
    <location>
        <begin position="22"/>
        <end position="448"/>
    </location>
</feature>
<dbReference type="InterPro" id="IPR001466">
    <property type="entry name" value="Beta-lactam-related"/>
</dbReference>
<dbReference type="PANTHER" id="PTHR46825">
    <property type="entry name" value="D-ALANYL-D-ALANINE-CARBOXYPEPTIDASE/ENDOPEPTIDASE AMPH"/>
    <property type="match status" value="1"/>
</dbReference>
<dbReference type="EMBL" id="VOEJ01000008">
    <property type="protein sequence ID" value="TWR25821.1"/>
    <property type="molecule type" value="Genomic_DNA"/>
</dbReference>
<organism evidence="3 4">
    <name type="scientific">Mucilaginibacter pallidiroseus</name>
    <dbReference type="NCBI Taxonomy" id="2599295"/>
    <lineage>
        <taxon>Bacteria</taxon>
        <taxon>Pseudomonadati</taxon>
        <taxon>Bacteroidota</taxon>
        <taxon>Sphingobacteriia</taxon>
        <taxon>Sphingobacteriales</taxon>
        <taxon>Sphingobacteriaceae</taxon>
        <taxon>Mucilaginibacter</taxon>
    </lineage>
</organism>
<dbReference type="Gene3D" id="3.40.710.10">
    <property type="entry name" value="DD-peptidase/beta-lactamase superfamily"/>
    <property type="match status" value="1"/>
</dbReference>
<dbReference type="AlphaFoldDB" id="A0A563U399"/>
<evidence type="ECO:0000313" key="4">
    <source>
        <dbReference type="Proteomes" id="UP000320042"/>
    </source>
</evidence>
<dbReference type="InterPro" id="IPR012338">
    <property type="entry name" value="Beta-lactam/transpept-like"/>
</dbReference>
<keyword evidence="4" id="KW-1185">Reference proteome</keyword>
<feature type="signal peptide" evidence="1">
    <location>
        <begin position="1"/>
        <end position="21"/>
    </location>
</feature>
<protein>
    <submittedName>
        <fullName evidence="3">Beta-lactamase family protein</fullName>
    </submittedName>
</protein>
<dbReference type="InterPro" id="IPR050491">
    <property type="entry name" value="AmpC-like"/>
</dbReference>
<name>A0A563U399_9SPHI</name>
<reference evidence="3 4" key="1">
    <citation type="submission" date="2019-07" db="EMBL/GenBank/DDBJ databases">
        <authorList>
            <person name="Kim J."/>
        </authorList>
    </citation>
    <scope>NUCLEOTIDE SEQUENCE [LARGE SCALE GENOMIC DNA]</scope>
    <source>
        <strain evidence="4">dk17</strain>
    </source>
</reference>
<dbReference type="PANTHER" id="PTHR46825:SF7">
    <property type="entry name" value="D-ALANYL-D-ALANINE CARBOXYPEPTIDASE"/>
    <property type="match status" value="1"/>
</dbReference>
<dbReference type="Pfam" id="PF00144">
    <property type="entry name" value="Beta-lactamase"/>
    <property type="match status" value="1"/>
</dbReference>
<dbReference type="SUPFAM" id="SSF56601">
    <property type="entry name" value="beta-lactamase/transpeptidase-like"/>
    <property type="match status" value="1"/>
</dbReference>
<sequence>MIKRLLSVGALALMLKATANAQTINKARLDSLMDILSSNNKTMGSLAVSQNGKIIYQRAVGYAAVDSLGNPAINTKTKFRIGSISKTFTSVIIMQLVEEGKLTLDTKLSKFYPQMPNADKITMTMLLNHHSGLFNLTNTPEFESYMLTPQTHEQLVSKMAALKPDFEPGTKYKYSNTNFILLAYIAEKVSGKAYPELVKQRVVNKIGLKDTYYGGKINVGANEALPYSYNGKKWVLNPQSDMSIPSGAGAMVSTPADLDKFIEALFAGKLVSKASLDKMLPATDNYGLGIHKIINGDKVGYGHGGAIDSYRSILSYYPQDKLAIAYTESGGTYAPETVEQSVFQVYFNKPFKLPNYAKVAATGLEKYTGIYASPALPIKITISKDNGALVAQATGQSAFPLDATATADTFAFEPAGIEMVFRPEKGEFTLKQGGGQFVFTKEKQSKRL</sequence>
<dbReference type="Proteomes" id="UP000320042">
    <property type="component" value="Unassembled WGS sequence"/>
</dbReference>
<accession>A0A563U399</accession>
<gene>
    <name evidence="3" type="ORF">FPZ43_16190</name>
</gene>
<evidence type="ECO:0000259" key="2">
    <source>
        <dbReference type="Pfam" id="PF00144"/>
    </source>
</evidence>
<dbReference type="RefSeq" id="WP_146382979.1">
    <property type="nucleotide sequence ID" value="NZ_VOEJ01000008.1"/>
</dbReference>
<proteinExistence type="predicted"/>
<feature type="domain" description="Beta-lactamase-related" evidence="2">
    <location>
        <begin position="45"/>
        <end position="329"/>
    </location>
</feature>
<evidence type="ECO:0000313" key="3">
    <source>
        <dbReference type="EMBL" id="TWR25821.1"/>
    </source>
</evidence>
<keyword evidence="1" id="KW-0732">Signal</keyword>
<dbReference type="OrthoDB" id="9793489at2"/>
<comment type="caution">
    <text evidence="3">The sequence shown here is derived from an EMBL/GenBank/DDBJ whole genome shotgun (WGS) entry which is preliminary data.</text>
</comment>